<dbReference type="GO" id="GO:0071562">
    <property type="term" value="P:nucleus-vacuole junction assembly"/>
    <property type="evidence" value="ECO:0007669"/>
    <property type="project" value="InterPro"/>
</dbReference>
<evidence type="ECO:0000256" key="3">
    <source>
        <dbReference type="ARBA" id="ARBA00022554"/>
    </source>
</evidence>
<accession>A0A024U8B9</accession>
<dbReference type="Pfam" id="PF00514">
    <property type="entry name" value="Arm"/>
    <property type="match status" value="1"/>
</dbReference>
<dbReference type="InterPro" id="IPR016024">
    <property type="entry name" value="ARM-type_fold"/>
</dbReference>
<feature type="region of interest" description="Disordered" evidence="8">
    <location>
        <begin position="1471"/>
        <end position="1568"/>
    </location>
</feature>
<keyword evidence="3" id="KW-0926">Vacuole</keyword>
<dbReference type="eggNOG" id="ENOG502QU7U">
    <property type="taxonomic scope" value="Eukaryota"/>
</dbReference>
<name>A0A024U8B9_9STRA</name>
<evidence type="ECO:0000256" key="6">
    <source>
        <dbReference type="ARBA" id="ARBA00023288"/>
    </source>
</evidence>
<feature type="region of interest" description="Disordered" evidence="8">
    <location>
        <begin position="97"/>
        <end position="134"/>
    </location>
</feature>
<evidence type="ECO:0000256" key="1">
    <source>
        <dbReference type="ARBA" id="ARBA00004592"/>
    </source>
</evidence>
<feature type="compositionally biased region" description="Basic residues" evidence="8">
    <location>
        <begin position="1532"/>
        <end position="1542"/>
    </location>
</feature>
<reference evidence="9" key="1">
    <citation type="submission" date="2013-12" db="EMBL/GenBank/DDBJ databases">
        <title>The Genome Sequence of Aphanomyces invadans NJM9701.</title>
        <authorList>
            <consortium name="The Broad Institute Genomics Platform"/>
            <person name="Russ C."/>
            <person name="Tyler B."/>
            <person name="van West P."/>
            <person name="Dieguez-Uribeondo J."/>
            <person name="Young S.K."/>
            <person name="Zeng Q."/>
            <person name="Gargeya S."/>
            <person name="Fitzgerald M."/>
            <person name="Abouelleil A."/>
            <person name="Alvarado L."/>
            <person name="Chapman S.B."/>
            <person name="Gainer-Dewar J."/>
            <person name="Goldberg J."/>
            <person name="Griggs A."/>
            <person name="Gujja S."/>
            <person name="Hansen M."/>
            <person name="Howarth C."/>
            <person name="Imamovic A."/>
            <person name="Ireland A."/>
            <person name="Larimer J."/>
            <person name="McCowan C."/>
            <person name="Murphy C."/>
            <person name="Pearson M."/>
            <person name="Poon T.W."/>
            <person name="Priest M."/>
            <person name="Roberts A."/>
            <person name="Saif S."/>
            <person name="Shea T."/>
            <person name="Sykes S."/>
            <person name="Wortman J."/>
            <person name="Nusbaum C."/>
            <person name="Birren B."/>
        </authorList>
    </citation>
    <scope>NUCLEOTIDE SEQUENCE [LARGE SCALE GENOMIC DNA]</scope>
    <source>
        <strain evidence="9">NJM9701</strain>
    </source>
</reference>
<proteinExistence type="inferred from homology"/>
<dbReference type="InterPro" id="IPR045156">
    <property type="entry name" value="Vac8"/>
</dbReference>
<evidence type="ECO:0000256" key="5">
    <source>
        <dbReference type="ARBA" id="ARBA00023136"/>
    </source>
</evidence>
<sequence>MSHRLSQAARHTQELLEDLERDKELDVIRIFLARFDLFPRQRDPKSAPIRSEELRDLVKFWKLHRQRNFWKNHTTKEDLVRMLYKHITTKVLPNEKTPLIPESATPTTPPANMVPMAPQSPARPQSGGMAMDSPSKIRRTSRFTTGSEPYNGLLSKVSPSKLNALGTYGGDLFAQRGDYDSGMIYVSRLAPPETDLSFQSLVQDGGDDSTTKDSVLSPQLNILDEDSTRREKRLMTECACSLYQLTLEPGHEAAIVREGCIPAIVRMCTFDDLDVKKYCSATIVNVSVDSSLTGRLIEEGVLSGLMELAKVQQEDIRRNAAIGICRISYDRQGQHKLIQEGSVPALISMLNNTDFETKEACVKTLVNISSFSGSVVSESVTHTVTRIAAKKDPAYDRFIVETICDMSLLSGPRAKAADDGILLPIFDINRDNADVDLKRMMAIALSNFSGLETNHQHMVNPSILHTLDSLLGVDDESIKEMASTAVSNIACTAEFIPKLVASVGEAFNLPLRLIQSGYSATAALQENISAALLSIGLSNQAHRLLLTQNGVVLLLIYFLESSSATTKRHTVVLLCALMADDLSRAQLVQHDVIKVVVALAVSPATRELCAVALFNLSCFADMSPYLLAPTTIDALKHLLSPPAAPSTPGGHLKPSVDTSEVTLSMTQEFCLNCLYNMSFYPGSAEVLISSHAVATLHQVFRKPSKNADANLRAAAVLCNMSFCTYSTLITAMLDDDALKLLKRLSSSATTKELVLCIATTLCNMAIPALQTSGPVVVNQLIELSHTPHADIAFVCAISFSKLASTATLRENLAKVLDLPPTLTVMMRSGIEEVQIHCAAALCGLACERGQKGNRHMWKEGTITDFIVNSLLRINSDSTKEVCARVLFNVLTHEDCRMHMIKDGVLYALVKLARLDSVEIRSLCVTALYNLSCDASMVPVLMDINVAHVIAKMCEGEFNQVDNRRRLAACLSNIALQPGHELKLMENGGLTAVLLLCDHGDVECMRYSASVLCSLATQPANCDAMAGIPALELLLKMTNSRDSYQCLFALHALCNISCVAALHDKIEEAEAICSIIRVLGEAEEEDIMLTCSKILCNLSFHPKHHATILKHNYVPVLLQALKKTWFQSVADVNARILATLSEDASVIEHLVAGGAVEVMHMASRDGDKATTVVQCVICLARLARGHLSGCKVIQDGLFDILNAAIPLSNDPKTHRKLGSDLTERCSMILRTLSTFAVCIPEMVADPRLMPLAIALTKDGDKETSKNIIMLLHNITAARSREFQRQVRRSGVIPLLIKLANVCTTDELQICAVALAHINSELSEADRHELEEYHKGLVRTMISMLEMDPPTMLRAEKVATAMPPLLVISRLRTDFLQGSNATRVLTQIPVSWQIQSAHIDESTLVPKAPSHFLDMLPQKHLAFHLSVKEDLVGAFQILQVSSEKCRMKLPLPRTLMSMDAILNIVDTVVEEPTHAPVSTDPVHETDELDELMTTPPKSPAGTTRTPNTPGRRHHHSPHTPSGGGDVDDELGVRKPSKTAHKHNSSGRSVKGGHALKASSRKISLAKNGSVKHLRAGDSKANVVHDHDSVLPKI</sequence>
<dbReference type="PANTHER" id="PTHR47249:SF1">
    <property type="entry name" value="VACUOLAR PROTEIN 8"/>
    <property type="match status" value="1"/>
</dbReference>
<dbReference type="SUPFAM" id="SSF48371">
    <property type="entry name" value="ARM repeat"/>
    <property type="match status" value="3"/>
</dbReference>
<dbReference type="GO" id="GO:0005774">
    <property type="term" value="C:vacuolar membrane"/>
    <property type="evidence" value="ECO:0007669"/>
    <property type="project" value="UniProtKB-SubCell"/>
</dbReference>
<dbReference type="InterPro" id="IPR011989">
    <property type="entry name" value="ARM-like"/>
</dbReference>
<evidence type="ECO:0000256" key="7">
    <source>
        <dbReference type="ARBA" id="ARBA00026209"/>
    </source>
</evidence>
<dbReference type="EMBL" id="KI913961">
    <property type="protein sequence ID" value="ETW02430.1"/>
    <property type="molecule type" value="Genomic_DNA"/>
</dbReference>
<evidence type="ECO:0000313" key="9">
    <source>
        <dbReference type="EMBL" id="ETW02430.1"/>
    </source>
</evidence>
<evidence type="ECO:0000256" key="2">
    <source>
        <dbReference type="ARBA" id="ARBA00005462"/>
    </source>
</evidence>
<comment type="subcellular location">
    <subcellularLocation>
        <location evidence="1">Vacuole membrane</location>
        <topology evidence="1">Lipid-anchor</topology>
    </subcellularLocation>
</comment>
<keyword evidence="6" id="KW-0449">Lipoprotein</keyword>
<dbReference type="RefSeq" id="XP_008869035.1">
    <property type="nucleotide sequence ID" value="XM_008870813.1"/>
</dbReference>
<dbReference type="InterPro" id="IPR000225">
    <property type="entry name" value="Armadillo"/>
</dbReference>
<keyword evidence="4" id="KW-0677">Repeat</keyword>
<comment type="similarity">
    <text evidence="2">Belongs to the beta-catenin family.</text>
</comment>
<dbReference type="SMART" id="SM00185">
    <property type="entry name" value="ARM"/>
    <property type="match status" value="12"/>
</dbReference>
<dbReference type="GeneID" id="20082993"/>
<protein>
    <recommendedName>
        <fullName evidence="7">Vacuolar protein 8</fullName>
    </recommendedName>
</protein>
<dbReference type="Gene3D" id="1.25.10.10">
    <property type="entry name" value="Leucine-rich Repeat Variant"/>
    <property type="match status" value="5"/>
</dbReference>
<dbReference type="OrthoDB" id="7537227at2759"/>
<dbReference type="VEuPathDB" id="FungiDB:H310_05943"/>
<organism evidence="9">
    <name type="scientific">Aphanomyces invadans</name>
    <dbReference type="NCBI Taxonomy" id="157072"/>
    <lineage>
        <taxon>Eukaryota</taxon>
        <taxon>Sar</taxon>
        <taxon>Stramenopiles</taxon>
        <taxon>Oomycota</taxon>
        <taxon>Saprolegniomycetes</taxon>
        <taxon>Saprolegniales</taxon>
        <taxon>Verrucalvaceae</taxon>
        <taxon>Aphanomyces</taxon>
    </lineage>
</organism>
<dbReference type="PANTHER" id="PTHR47249">
    <property type="entry name" value="VACUOLAR PROTEIN 8"/>
    <property type="match status" value="1"/>
</dbReference>
<evidence type="ECO:0000256" key="8">
    <source>
        <dbReference type="SAM" id="MobiDB-lite"/>
    </source>
</evidence>
<gene>
    <name evidence="9" type="ORF">H310_05943</name>
</gene>
<evidence type="ECO:0000256" key="4">
    <source>
        <dbReference type="ARBA" id="ARBA00022737"/>
    </source>
</evidence>
<keyword evidence="5" id="KW-0472">Membrane</keyword>
<dbReference type="GO" id="GO:0043495">
    <property type="term" value="F:protein-membrane adaptor activity"/>
    <property type="evidence" value="ECO:0007669"/>
    <property type="project" value="InterPro"/>
</dbReference>